<proteinExistence type="predicted"/>
<gene>
    <name evidence="1" type="ORF">BN997_03010</name>
</gene>
<evidence type="ECO:0008006" key="3">
    <source>
        <dbReference type="Google" id="ProtNLM"/>
    </source>
</evidence>
<dbReference type="Proteomes" id="UP000040453">
    <property type="component" value="Unassembled WGS sequence"/>
</dbReference>
<sequence length="135" mass="15541">MNLVFDPKWDKALPDTDRRKIEQTFQKFVLPNTAGKQITFTPLWQARNHRSDLLVTVLINNYSSQAYSFGNTTLKYVEDNAVKAEKTFTLERVYVPLDSSMPWTFIFPESSFINSSINLHGSLICHNLNDLDPPD</sequence>
<dbReference type="AlphaFoldDB" id="A0A0A1MTW6"/>
<dbReference type="STRING" id="545501.BN997_03010"/>
<dbReference type="OrthoDB" id="1907642at2"/>
<dbReference type="NCBIfam" id="TIGR04398">
    <property type="entry name" value="SLAP_DUP"/>
    <property type="match status" value="1"/>
</dbReference>
<accession>A0A0A1MTW6</accession>
<reference evidence="1 2" key="1">
    <citation type="submission" date="2014-11" db="EMBL/GenBank/DDBJ databases">
        <authorList>
            <person name="Urmite Genomes Urmite Genomes"/>
        </authorList>
    </citation>
    <scope>NUCLEOTIDE SEQUENCE [LARGE SCALE GENOMIC DNA]</scope>
    <source>
        <strain evidence="1 2">Oc5</strain>
    </source>
</reference>
<keyword evidence="2" id="KW-1185">Reference proteome</keyword>
<name>A0A0A1MTW6_9BACI</name>
<dbReference type="EMBL" id="CDGG01000001">
    <property type="protein sequence ID" value="CEI83119.1"/>
    <property type="molecule type" value="Genomic_DNA"/>
</dbReference>
<dbReference type="InterPro" id="IPR030910">
    <property type="entry name" value="SLAP_dom"/>
</dbReference>
<organism evidence="1 2">
    <name type="scientific">Oceanobacillus oncorhynchi</name>
    <dbReference type="NCBI Taxonomy" id="545501"/>
    <lineage>
        <taxon>Bacteria</taxon>
        <taxon>Bacillati</taxon>
        <taxon>Bacillota</taxon>
        <taxon>Bacilli</taxon>
        <taxon>Bacillales</taxon>
        <taxon>Bacillaceae</taxon>
        <taxon>Oceanobacillus</taxon>
    </lineage>
</organism>
<evidence type="ECO:0000313" key="1">
    <source>
        <dbReference type="EMBL" id="CEI83119.1"/>
    </source>
</evidence>
<dbReference type="RefSeq" id="WP_042533351.1">
    <property type="nucleotide sequence ID" value="NZ_CDGG01000001.1"/>
</dbReference>
<protein>
    <recommendedName>
        <fullName evidence="3">SLAP domain-containing protein</fullName>
    </recommendedName>
</protein>
<evidence type="ECO:0000313" key="2">
    <source>
        <dbReference type="Proteomes" id="UP000040453"/>
    </source>
</evidence>